<organism evidence="1 2">
    <name type="scientific">Variovorax rhizosphaerae</name>
    <dbReference type="NCBI Taxonomy" id="1836200"/>
    <lineage>
        <taxon>Bacteria</taxon>
        <taxon>Pseudomonadati</taxon>
        <taxon>Pseudomonadota</taxon>
        <taxon>Betaproteobacteria</taxon>
        <taxon>Burkholderiales</taxon>
        <taxon>Comamonadaceae</taxon>
        <taxon>Variovorax</taxon>
    </lineage>
</organism>
<reference evidence="1 2" key="1">
    <citation type="submission" date="2024-03" db="EMBL/GenBank/DDBJ databases">
        <title>Novel species of the genus Variovorax.</title>
        <authorList>
            <person name="Liu Q."/>
            <person name="Xin Y.-H."/>
        </authorList>
    </citation>
    <scope>NUCLEOTIDE SEQUENCE [LARGE SCALE GENOMIC DNA]</scope>
    <source>
        <strain evidence="1 2">KACC 18900</strain>
    </source>
</reference>
<sequence>MKSLAQHPAIQAIALAARVLPGAAMPARTNAQTPPPEEGQVIAREAAIYDFPLVDNYRVLHACFVDRSSASSAEVLP</sequence>
<accession>A0ABU8WJ05</accession>
<dbReference type="RefSeq" id="WP_340342625.1">
    <property type="nucleotide sequence ID" value="NZ_JBBKZT010000005.1"/>
</dbReference>
<dbReference type="EMBL" id="JBBKZT010000005">
    <property type="protein sequence ID" value="MEJ8847495.1"/>
    <property type="molecule type" value="Genomic_DNA"/>
</dbReference>
<gene>
    <name evidence="1" type="ORF">WKW82_12620</name>
</gene>
<name>A0ABU8WJ05_9BURK</name>
<evidence type="ECO:0000313" key="2">
    <source>
        <dbReference type="Proteomes" id="UP001385892"/>
    </source>
</evidence>
<keyword evidence="2" id="KW-1185">Reference proteome</keyword>
<dbReference type="Proteomes" id="UP001385892">
    <property type="component" value="Unassembled WGS sequence"/>
</dbReference>
<comment type="caution">
    <text evidence="1">The sequence shown here is derived from an EMBL/GenBank/DDBJ whole genome shotgun (WGS) entry which is preliminary data.</text>
</comment>
<protein>
    <submittedName>
        <fullName evidence="1">Uncharacterized protein</fullName>
    </submittedName>
</protein>
<proteinExistence type="predicted"/>
<evidence type="ECO:0000313" key="1">
    <source>
        <dbReference type="EMBL" id="MEJ8847495.1"/>
    </source>
</evidence>